<evidence type="ECO:0000313" key="4">
    <source>
        <dbReference type="Proteomes" id="UP001214043"/>
    </source>
</evidence>
<dbReference type="AlphaFoldDB" id="A0AAF0CGB3"/>
<dbReference type="InterPro" id="IPR052698">
    <property type="entry name" value="MoCofactor_Util/Proc"/>
</dbReference>
<dbReference type="PANTHER" id="PTHR30388:SF4">
    <property type="entry name" value="MOLYBDENUM COFACTOR INSERTION CHAPERONE PAOD"/>
    <property type="match status" value="1"/>
</dbReference>
<evidence type="ECO:0000313" key="3">
    <source>
        <dbReference type="EMBL" id="WDI30462.1"/>
    </source>
</evidence>
<feature type="domain" description="XdhC- CoxI" evidence="1">
    <location>
        <begin position="16"/>
        <end position="83"/>
    </location>
</feature>
<feature type="domain" description="XdhC Rossmann" evidence="2">
    <location>
        <begin position="163"/>
        <end position="304"/>
    </location>
</feature>
<dbReference type="RefSeq" id="WP_274492264.1">
    <property type="nucleotide sequence ID" value="NZ_CP118166.1"/>
</dbReference>
<evidence type="ECO:0000259" key="2">
    <source>
        <dbReference type="Pfam" id="PF13478"/>
    </source>
</evidence>
<organism evidence="3 4">
    <name type="scientific">Hyphococcus flavus</name>
    <dbReference type="NCBI Taxonomy" id="1866326"/>
    <lineage>
        <taxon>Bacteria</taxon>
        <taxon>Pseudomonadati</taxon>
        <taxon>Pseudomonadota</taxon>
        <taxon>Alphaproteobacteria</taxon>
        <taxon>Parvularculales</taxon>
        <taxon>Parvularculaceae</taxon>
        <taxon>Hyphococcus</taxon>
    </lineage>
</organism>
<accession>A0AAF0CGB3</accession>
<dbReference type="Gene3D" id="3.40.50.720">
    <property type="entry name" value="NAD(P)-binding Rossmann-like Domain"/>
    <property type="match status" value="1"/>
</dbReference>
<protein>
    <submittedName>
        <fullName evidence="3">XdhC family protein</fullName>
    </submittedName>
</protein>
<dbReference type="KEGG" id="hfl:PUV54_10885"/>
<dbReference type="Pfam" id="PF02625">
    <property type="entry name" value="XdhC_CoxI"/>
    <property type="match status" value="1"/>
</dbReference>
<gene>
    <name evidence="3" type="ORF">PUV54_10885</name>
</gene>
<evidence type="ECO:0000259" key="1">
    <source>
        <dbReference type="Pfam" id="PF02625"/>
    </source>
</evidence>
<dbReference type="Pfam" id="PF13478">
    <property type="entry name" value="XdhC_C"/>
    <property type="match status" value="1"/>
</dbReference>
<name>A0AAF0CGB3_9PROT</name>
<dbReference type="EMBL" id="CP118166">
    <property type="protein sequence ID" value="WDI30462.1"/>
    <property type="molecule type" value="Genomic_DNA"/>
</dbReference>
<proteinExistence type="predicted"/>
<dbReference type="InterPro" id="IPR003777">
    <property type="entry name" value="XdhC_CoxI"/>
</dbReference>
<reference evidence="3" key="1">
    <citation type="submission" date="2023-02" db="EMBL/GenBank/DDBJ databases">
        <title>Genome sequence of Hyphococcus flavus.</title>
        <authorList>
            <person name="Rong J.-C."/>
            <person name="Zhao Q."/>
            <person name="Yi M."/>
            <person name="Wu J.-Y."/>
        </authorList>
    </citation>
    <scope>NUCLEOTIDE SEQUENCE</scope>
    <source>
        <strain evidence="3">MCCC 1K03223</strain>
    </source>
</reference>
<dbReference type="Proteomes" id="UP001214043">
    <property type="component" value="Chromosome"/>
</dbReference>
<sequence>MKSSYAEDVLPPLLRWREEGLKTTLVTLVNIEGSSPRPLGSQMAVAENGDSIGVITGGCAEAAIVFEAQEAMKSGENRCVRYGEGSPYMDIRLPCGSGIDVFFDACFSDEHLTKLLSAQKERRQMTMNFDVEALTASIHESKISQQEFAEGKYAKLYNPPVRLLAAGKGFILPYVAQFAKALSIETHAYSPEEETLEHAAPFCTSTTHLTNGSGFVSANIDRWTAIVTLFHEHEWEASILSSALKSECFYLGALGSRRTHQERLEVLRMQGVDETSFERIRGPVGLDIKAKSPPEIAVSIVAEIIETQRLKGLA</sequence>
<dbReference type="InterPro" id="IPR027051">
    <property type="entry name" value="XdhC_Rossmann_dom"/>
</dbReference>
<keyword evidence="4" id="KW-1185">Reference proteome</keyword>
<dbReference type="PANTHER" id="PTHR30388">
    <property type="entry name" value="ALDEHYDE OXIDOREDUCTASE MOLYBDENUM COFACTOR ASSEMBLY PROTEIN"/>
    <property type="match status" value="1"/>
</dbReference>